<proteinExistence type="predicted"/>
<reference evidence="1 2" key="1">
    <citation type="journal article" date="2019" name="New Phytol.">
        <title>Comparative genomics reveals unique wood-decay strategies and fruiting body development in the Schizophyllaceae.</title>
        <authorList>
            <person name="Almasi E."/>
            <person name="Sahu N."/>
            <person name="Krizsan K."/>
            <person name="Balint B."/>
            <person name="Kovacs G.M."/>
            <person name="Kiss B."/>
            <person name="Cseklye J."/>
            <person name="Drula E."/>
            <person name="Henrissat B."/>
            <person name="Nagy I."/>
            <person name="Chovatia M."/>
            <person name="Adam C."/>
            <person name="LaButti K."/>
            <person name="Lipzen A."/>
            <person name="Riley R."/>
            <person name="Grigoriev I.V."/>
            <person name="Nagy L.G."/>
        </authorList>
    </citation>
    <scope>NUCLEOTIDE SEQUENCE [LARGE SCALE GENOMIC DNA]</scope>
    <source>
        <strain evidence="1 2">NL-1724</strain>
    </source>
</reference>
<evidence type="ECO:0000313" key="1">
    <source>
        <dbReference type="EMBL" id="TRM70171.1"/>
    </source>
</evidence>
<comment type="caution">
    <text evidence="1">The sequence shown here is derived from an EMBL/GenBank/DDBJ whole genome shotgun (WGS) entry which is preliminary data.</text>
</comment>
<gene>
    <name evidence="1" type="ORF">BD626DRAFT_24646</name>
</gene>
<dbReference type="EMBL" id="VDMD01000001">
    <property type="protein sequence ID" value="TRM70171.1"/>
    <property type="molecule type" value="Genomic_DNA"/>
</dbReference>
<evidence type="ECO:0000313" key="2">
    <source>
        <dbReference type="Proteomes" id="UP000320762"/>
    </source>
</evidence>
<organism evidence="1 2">
    <name type="scientific">Schizophyllum amplum</name>
    <dbReference type="NCBI Taxonomy" id="97359"/>
    <lineage>
        <taxon>Eukaryota</taxon>
        <taxon>Fungi</taxon>
        <taxon>Dikarya</taxon>
        <taxon>Basidiomycota</taxon>
        <taxon>Agaricomycotina</taxon>
        <taxon>Agaricomycetes</taxon>
        <taxon>Agaricomycetidae</taxon>
        <taxon>Agaricales</taxon>
        <taxon>Schizophyllaceae</taxon>
        <taxon>Schizophyllum</taxon>
    </lineage>
</organism>
<name>A0A550CZF1_9AGAR</name>
<keyword evidence="2" id="KW-1185">Reference proteome</keyword>
<dbReference type="AlphaFoldDB" id="A0A550CZF1"/>
<protein>
    <submittedName>
        <fullName evidence="1">Uncharacterized protein</fullName>
    </submittedName>
</protein>
<accession>A0A550CZF1</accession>
<dbReference type="Proteomes" id="UP000320762">
    <property type="component" value="Unassembled WGS sequence"/>
</dbReference>
<sequence length="215" mass="24632">MISTYKQTSPAHQTQMDSDMIARLDWISDRKVAQWVMLNEPNITFEHAKSIRCFIAAIERNPAIQFAAERFYLVAPSEEADRDAMITALHALLCIIRNVQHPLAPHFVDVEACGAWSTSEMDRVNELASASAMQLFLQLLPKREVKSDVHHILDIYGAMDTPRVAQDTLRPRQEKLRDALKAIPAHLKRRLQQRRRPARTSRTRRVVTLAPFASR</sequence>